<dbReference type="CDD" id="cd05804">
    <property type="entry name" value="StaR_like"/>
    <property type="match status" value="1"/>
</dbReference>
<dbReference type="InterPro" id="IPR033891">
    <property type="entry name" value="TTC38"/>
</dbReference>
<evidence type="ECO:0000313" key="6">
    <source>
        <dbReference type="Proteomes" id="UP000023464"/>
    </source>
</evidence>
<keyword evidence="3" id="KW-0677">Repeat</keyword>
<dbReference type="InterPro" id="IPR011990">
    <property type="entry name" value="TPR-like_helical_dom_sf"/>
</dbReference>
<dbReference type="PANTHER" id="PTHR16263">
    <property type="entry name" value="TETRATRICOPEPTIDE REPEAT PROTEIN 38"/>
    <property type="match status" value="1"/>
</dbReference>
<dbReference type="SUPFAM" id="SSF48452">
    <property type="entry name" value="TPR-like"/>
    <property type="match status" value="1"/>
</dbReference>
<dbReference type="AlphaFoldDB" id="A0A022PK82"/>
<organism evidence="5 6">
    <name type="scientific">Photorhabdus aegyptia</name>
    <dbReference type="NCBI Taxonomy" id="2805098"/>
    <lineage>
        <taxon>Bacteria</taxon>
        <taxon>Pseudomonadati</taxon>
        <taxon>Pseudomonadota</taxon>
        <taxon>Gammaproteobacteria</taxon>
        <taxon>Enterobacterales</taxon>
        <taxon>Morganellaceae</taxon>
        <taxon>Photorhabdus</taxon>
    </lineage>
</organism>
<dbReference type="RefSeq" id="WP_036776623.1">
    <property type="nucleotide sequence ID" value="NZ_CAWLTM010000105.1"/>
</dbReference>
<dbReference type="PANTHER" id="PTHR16263:SF4">
    <property type="entry name" value="TETRATRICOPEPTIDE REPEAT PROTEIN 38"/>
    <property type="match status" value="1"/>
</dbReference>
<evidence type="ECO:0000256" key="2">
    <source>
        <dbReference type="ARBA" id="ARBA00019992"/>
    </source>
</evidence>
<evidence type="ECO:0000256" key="1">
    <source>
        <dbReference type="ARBA" id="ARBA00005857"/>
    </source>
</evidence>
<reference evidence="5 6" key="1">
    <citation type="submission" date="2014-03" db="EMBL/GenBank/DDBJ databases">
        <title>Draft Genome of Photorhabdus luminescens BA1, an Egyptian Isolate.</title>
        <authorList>
            <person name="Ghazal S."/>
            <person name="Hurst S.G.IV."/>
            <person name="Morris K."/>
            <person name="Thomas K."/>
            <person name="Tisa L.S."/>
        </authorList>
    </citation>
    <scope>NUCLEOTIDE SEQUENCE [LARGE SCALE GENOMIC DNA]</scope>
    <source>
        <strain evidence="5 6">BA1</strain>
    </source>
</reference>
<dbReference type="Gene3D" id="1.25.40.10">
    <property type="entry name" value="Tetratricopeptide repeat domain"/>
    <property type="match status" value="1"/>
</dbReference>
<comment type="caution">
    <text evidence="5">The sequence shown here is derived from an EMBL/GenBank/DDBJ whole genome shotgun (WGS) entry which is preliminary data.</text>
</comment>
<comment type="similarity">
    <text evidence="1">Belongs to the TTC38 family.</text>
</comment>
<keyword evidence="4" id="KW-0802">TPR repeat</keyword>
<name>A0A022PK82_9GAMM</name>
<dbReference type="EMBL" id="JFGV01000010">
    <property type="protein sequence ID" value="EYU16507.1"/>
    <property type="molecule type" value="Genomic_DNA"/>
</dbReference>
<dbReference type="Proteomes" id="UP000023464">
    <property type="component" value="Unassembled WGS sequence"/>
</dbReference>
<evidence type="ECO:0000256" key="3">
    <source>
        <dbReference type="ARBA" id="ARBA00022737"/>
    </source>
</evidence>
<evidence type="ECO:0000313" key="5">
    <source>
        <dbReference type="EMBL" id="EYU16507.1"/>
    </source>
</evidence>
<keyword evidence="6" id="KW-1185">Reference proteome</keyword>
<proteinExistence type="inferred from homology"/>
<accession>A0A022PK82</accession>
<protein>
    <recommendedName>
        <fullName evidence="2">Tetratricopeptide repeat protein 38</fullName>
    </recommendedName>
</protein>
<sequence>MSYPWPSDGSSSIWPEINSTFLSLRGFSDEFIPMNDTQRTYKKLLMGFDAITSCEMKELYKFKITLTQMNEHDLSLPELCLIHKAFSAWVKFDYDNARSLLTQHIRAYPSDIVALFFIHMLDFCTGKTTNLRSLLLYCDEHIPGTHYLYPYYLSIKSFVLCEAQCFDDALEVGFKSVKLMPDNIYGIHAVAHALHELGRWKELCHFLINCKEHWITNAGMGMHVYWHLAIAYERSDEITLALQAFDELYALKDNPFAKQDLDAVEFLWQLRLKSADTNFQPIWERLAVLWTGSISSSTSYFHKIHAALAFSATNQSFLIEKLIAESDGFGIEPDTHSTGIDVLKAILLFTSRHYEECLNKLRLSYEKWPLLGGSRAQREILEQTMEYAALKASSTL</sequence>
<dbReference type="PATRIC" id="fig|1393736.3.peg.1022"/>
<gene>
    <name evidence="5" type="ORF">BA1DRAFT_00990</name>
</gene>
<evidence type="ECO:0000256" key="4">
    <source>
        <dbReference type="ARBA" id="ARBA00022803"/>
    </source>
</evidence>